<protein>
    <submittedName>
        <fullName evidence="1">Cof-type HAD-IIB family hydrolase</fullName>
    </submittedName>
</protein>
<sequence>MYDQMKQKSPQGACALFFDVDGTLVDASGASDPGADITAAHPSPGVVDAFARLRKRGHATFICTGRTHHIVSDELLALGATGMICGAGASVYIGDELKYKTEIAQDLLRESTERLLDAGVHAMLEGEETSVALSATGETYEGIPGVKTASTFAEVATFAPELSFSKIVFDAASFEAFRPHEEFFRSHYTLCDLGVGLIEISMIGVDKGFGVRHALALLDYRPERVFGFGDSENDLAMLAAVEVPVAMGNALPQVKAIADHITDPVQEDGVVSALEHFGLI</sequence>
<evidence type="ECO:0000313" key="1">
    <source>
        <dbReference type="EMBL" id="MBY4797708.1"/>
    </source>
</evidence>
<reference evidence="1 2" key="1">
    <citation type="submission" date="2021-08" db="EMBL/GenBank/DDBJ databases">
        <title>Collinsella faecalis sp. nov. isolated from swine faeces.</title>
        <authorList>
            <person name="Oh B.S."/>
            <person name="Lee J.H."/>
        </authorList>
    </citation>
    <scope>NUCLEOTIDE SEQUENCE [LARGE SCALE GENOMIC DNA]</scope>
    <source>
        <strain evidence="1 2">AGMB00827</strain>
    </source>
</reference>
<dbReference type="Gene3D" id="3.40.50.1000">
    <property type="entry name" value="HAD superfamily/HAD-like"/>
    <property type="match status" value="1"/>
</dbReference>
<dbReference type="NCBIfam" id="TIGR01484">
    <property type="entry name" value="HAD-SF-IIB"/>
    <property type="match status" value="1"/>
</dbReference>
<dbReference type="RefSeq" id="WP_222199425.1">
    <property type="nucleotide sequence ID" value="NZ_JAIMFO010000006.1"/>
</dbReference>
<gene>
    <name evidence="1" type="ORF">K6V98_04975</name>
</gene>
<dbReference type="InterPro" id="IPR036412">
    <property type="entry name" value="HAD-like_sf"/>
</dbReference>
<dbReference type="Gene3D" id="3.30.1240.10">
    <property type="match status" value="1"/>
</dbReference>
<dbReference type="InterPro" id="IPR006379">
    <property type="entry name" value="HAD-SF_hydro_IIB"/>
</dbReference>
<dbReference type="GO" id="GO:0016787">
    <property type="term" value="F:hydrolase activity"/>
    <property type="evidence" value="ECO:0007669"/>
    <property type="project" value="UniProtKB-KW"/>
</dbReference>
<keyword evidence="1" id="KW-0378">Hydrolase</keyword>
<name>A0ABS7MKY4_9ACTN</name>
<dbReference type="SUPFAM" id="SSF56784">
    <property type="entry name" value="HAD-like"/>
    <property type="match status" value="1"/>
</dbReference>
<dbReference type="InterPro" id="IPR000150">
    <property type="entry name" value="Cof"/>
</dbReference>
<dbReference type="InterPro" id="IPR023214">
    <property type="entry name" value="HAD_sf"/>
</dbReference>
<comment type="caution">
    <text evidence="1">The sequence shown here is derived from an EMBL/GenBank/DDBJ whole genome shotgun (WGS) entry which is preliminary data.</text>
</comment>
<keyword evidence="2" id="KW-1185">Reference proteome</keyword>
<dbReference type="NCBIfam" id="TIGR00099">
    <property type="entry name" value="Cof-subfamily"/>
    <property type="match status" value="1"/>
</dbReference>
<dbReference type="Proteomes" id="UP000700908">
    <property type="component" value="Unassembled WGS sequence"/>
</dbReference>
<evidence type="ECO:0000313" key="2">
    <source>
        <dbReference type="Proteomes" id="UP000700908"/>
    </source>
</evidence>
<dbReference type="PANTHER" id="PTHR10000:SF8">
    <property type="entry name" value="HAD SUPERFAMILY HYDROLASE-LIKE, TYPE 3"/>
    <property type="match status" value="1"/>
</dbReference>
<dbReference type="EMBL" id="JAIMFO010000006">
    <property type="protein sequence ID" value="MBY4797708.1"/>
    <property type="molecule type" value="Genomic_DNA"/>
</dbReference>
<accession>A0ABS7MKY4</accession>
<proteinExistence type="predicted"/>
<dbReference type="PANTHER" id="PTHR10000">
    <property type="entry name" value="PHOSPHOSERINE PHOSPHATASE"/>
    <property type="match status" value="1"/>
</dbReference>
<organism evidence="1 2">
    <name type="scientific">Collinsella ureilytica</name>
    <dbReference type="NCBI Taxonomy" id="2869515"/>
    <lineage>
        <taxon>Bacteria</taxon>
        <taxon>Bacillati</taxon>
        <taxon>Actinomycetota</taxon>
        <taxon>Coriobacteriia</taxon>
        <taxon>Coriobacteriales</taxon>
        <taxon>Coriobacteriaceae</taxon>
        <taxon>Collinsella</taxon>
    </lineage>
</organism>
<dbReference type="PROSITE" id="PS01229">
    <property type="entry name" value="COF_2"/>
    <property type="match status" value="1"/>
</dbReference>
<dbReference type="Pfam" id="PF08282">
    <property type="entry name" value="Hydrolase_3"/>
    <property type="match status" value="1"/>
</dbReference>